<dbReference type="SFLD" id="SFLDS00003">
    <property type="entry name" value="Haloacid_Dehalogenase"/>
    <property type="match status" value="1"/>
</dbReference>
<dbReference type="EC" id="3.1.3.-" evidence="5"/>
<organism evidence="5 6">
    <name type="scientific">Rubripirellula amarantea</name>
    <dbReference type="NCBI Taxonomy" id="2527999"/>
    <lineage>
        <taxon>Bacteria</taxon>
        <taxon>Pseudomonadati</taxon>
        <taxon>Planctomycetota</taxon>
        <taxon>Planctomycetia</taxon>
        <taxon>Pirellulales</taxon>
        <taxon>Pirellulaceae</taxon>
        <taxon>Rubripirellula</taxon>
    </lineage>
</organism>
<evidence type="ECO:0000313" key="5">
    <source>
        <dbReference type="EMBL" id="TWT54992.1"/>
    </source>
</evidence>
<dbReference type="PANTHER" id="PTHR46193">
    <property type="entry name" value="6-PHOSPHOGLUCONATE PHOSPHATASE"/>
    <property type="match status" value="1"/>
</dbReference>
<dbReference type="AlphaFoldDB" id="A0A5C5WYM1"/>
<dbReference type="Proteomes" id="UP000316598">
    <property type="component" value="Unassembled WGS sequence"/>
</dbReference>
<dbReference type="Gene3D" id="1.10.150.240">
    <property type="entry name" value="Putative phosphatase, domain 2"/>
    <property type="match status" value="1"/>
</dbReference>
<dbReference type="NCBIfam" id="TIGR01509">
    <property type="entry name" value="HAD-SF-IA-v3"/>
    <property type="match status" value="1"/>
</dbReference>
<comment type="cofactor">
    <cofactor evidence="1">
        <name>Mg(2+)</name>
        <dbReference type="ChEBI" id="CHEBI:18420"/>
    </cofactor>
</comment>
<keyword evidence="4" id="KW-0460">Magnesium</keyword>
<comment type="similarity">
    <text evidence="2">Belongs to the HAD-like hydrolase superfamily. CbbY/CbbZ/Gph/YieH family.</text>
</comment>
<evidence type="ECO:0000256" key="4">
    <source>
        <dbReference type="ARBA" id="ARBA00022842"/>
    </source>
</evidence>
<accession>A0A5C5WYM1</accession>
<dbReference type="SFLD" id="SFLDG01129">
    <property type="entry name" value="C1.5:_HAD__Beta-PGM__Phosphata"/>
    <property type="match status" value="1"/>
</dbReference>
<dbReference type="GO" id="GO:0046872">
    <property type="term" value="F:metal ion binding"/>
    <property type="evidence" value="ECO:0007669"/>
    <property type="project" value="UniProtKB-KW"/>
</dbReference>
<evidence type="ECO:0000256" key="3">
    <source>
        <dbReference type="ARBA" id="ARBA00022723"/>
    </source>
</evidence>
<comment type="caution">
    <text evidence="5">The sequence shown here is derived from an EMBL/GenBank/DDBJ whole genome shotgun (WGS) entry which is preliminary data.</text>
</comment>
<dbReference type="PANTHER" id="PTHR46193:SF10">
    <property type="entry name" value="6-PHOSPHOGLUCONATE PHOSPHATASE"/>
    <property type="match status" value="1"/>
</dbReference>
<dbReference type="InterPro" id="IPR036412">
    <property type="entry name" value="HAD-like_sf"/>
</dbReference>
<keyword evidence="3" id="KW-0479">Metal-binding</keyword>
<dbReference type="RefSeq" id="WP_146514944.1">
    <property type="nucleotide sequence ID" value="NZ_SJPI01000001.1"/>
</dbReference>
<dbReference type="Pfam" id="PF13419">
    <property type="entry name" value="HAD_2"/>
    <property type="match status" value="1"/>
</dbReference>
<evidence type="ECO:0000256" key="1">
    <source>
        <dbReference type="ARBA" id="ARBA00001946"/>
    </source>
</evidence>
<dbReference type="SUPFAM" id="SSF56784">
    <property type="entry name" value="HAD-like"/>
    <property type="match status" value="1"/>
</dbReference>
<dbReference type="InterPro" id="IPR006439">
    <property type="entry name" value="HAD-SF_hydro_IA"/>
</dbReference>
<dbReference type="GO" id="GO:0016787">
    <property type="term" value="F:hydrolase activity"/>
    <property type="evidence" value="ECO:0007669"/>
    <property type="project" value="UniProtKB-KW"/>
</dbReference>
<dbReference type="InterPro" id="IPR051600">
    <property type="entry name" value="Beta-PGM-like"/>
</dbReference>
<reference evidence="5 6" key="1">
    <citation type="submission" date="2019-02" db="EMBL/GenBank/DDBJ databases">
        <title>Deep-cultivation of Planctomycetes and their phenomic and genomic characterization uncovers novel biology.</title>
        <authorList>
            <person name="Wiegand S."/>
            <person name="Jogler M."/>
            <person name="Boedeker C."/>
            <person name="Pinto D."/>
            <person name="Vollmers J."/>
            <person name="Rivas-Marin E."/>
            <person name="Kohn T."/>
            <person name="Peeters S.H."/>
            <person name="Heuer A."/>
            <person name="Rast P."/>
            <person name="Oberbeckmann S."/>
            <person name="Bunk B."/>
            <person name="Jeske O."/>
            <person name="Meyerdierks A."/>
            <person name="Storesund J.E."/>
            <person name="Kallscheuer N."/>
            <person name="Luecker S."/>
            <person name="Lage O.M."/>
            <person name="Pohl T."/>
            <person name="Merkel B.J."/>
            <person name="Hornburger P."/>
            <person name="Mueller R.-W."/>
            <person name="Bruemmer F."/>
            <person name="Labrenz M."/>
            <person name="Spormann A.M."/>
            <person name="Op Den Camp H."/>
            <person name="Overmann J."/>
            <person name="Amann R."/>
            <person name="Jetten M.S.M."/>
            <person name="Mascher T."/>
            <person name="Medema M.H."/>
            <person name="Devos D.P."/>
            <person name="Kaster A.-K."/>
            <person name="Ovreas L."/>
            <person name="Rohde M."/>
            <person name="Galperin M.Y."/>
            <person name="Jogler C."/>
        </authorList>
    </citation>
    <scope>NUCLEOTIDE SEQUENCE [LARGE SCALE GENOMIC DNA]</scope>
    <source>
        <strain evidence="5 6">Pla22</strain>
    </source>
</reference>
<keyword evidence="5" id="KW-0378">Hydrolase</keyword>
<dbReference type="EMBL" id="SJPI01000001">
    <property type="protein sequence ID" value="TWT54992.1"/>
    <property type="molecule type" value="Genomic_DNA"/>
</dbReference>
<sequence length="213" mass="23261">MIRQPVQAVIFDCDGTLVDSETISMELLLEGVTPLGIRMTHDEAMVRFAGNDLKVVLAELEATLNTPLPLDFLPNFRRRQFEVLAERLQPVDGAMELLGSLSLPFCVASNAPRQKIRICLETTGLIAHCSDDRIFSAYDVDAWKPDPKLFLAAAEALQVAPADCLVVEDSVFGIEAAHSAGMQVIAFDPHGSLPKNLENTCYVSHLSQVGRAI</sequence>
<dbReference type="OrthoDB" id="9797743at2"/>
<dbReference type="InterPro" id="IPR041492">
    <property type="entry name" value="HAD_2"/>
</dbReference>
<gene>
    <name evidence="5" type="primary">yieH</name>
    <name evidence="5" type="ORF">Pla22_26460</name>
</gene>
<protein>
    <submittedName>
        <fullName evidence="5">6-phosphogluconate phosphatase</fullName>
        <ecNumber evidence="5">3.1.3.-</ecNumber>
    </submittedName>
</protein>
<dbReference type="InterPro" id="IPR023214">
    <property type="entry name" value="HAD_sf"/>
</dbReference>
<name>A0A5C5WYM1_9BACT</name>
<evidence type="ECO:0000256" key="2">
    <source>
        <dbReference type="ARBA" id="ARBA00006171"/>
    </source>
</evidence>
<keyword evidence="6" id="KW-1185">Reference proteome</keyword>
<proteinExistence type="inferred from homology"/>
<dbReference type="InterPro" id="IPR023198">
    <property type="entry name" value="PGP-like_dom2"/>
</dbReference>
<evidence type="ECO:0000313" key="6">
    <source>
        <dbReference type="Proteomes" id="UP000316598"/>
    </source>
</evidence>
<dbReference type="Gene3D" id="3.40.50.1000">
    <property type="entry name" value="HAD superfamily/HAD-like"/>
    <property type="match status" value="1"/>
</dbReference>